<name>A0ABU8I4V2_9SPHI</name>
<feature type="transmembrane region" description="Helical" evidence="6">
    <location>
        <begin position="297"/>
        <end position="319"/>
    </location>
</feature>
<keyword evidence="4 6" id="KW-1133">Transmembrane helix</keyword>
<feature type="domain" description="ABC3 transporter permease C-terminal" evidence="7">
    <location>
        <begin position="304"/>
        <end position="419"/>
    </location>
</feature>
<evidence type="ECO:0000259" key="7">
    <source>
        <dbReference type="Pfam" id="PF02687"/>
    </source>
</evidence>
<dbReference type="InterPro" id="IPR003838">
    <property type="entry name" value="ABC3_permease_C"/>
</dbReference>
<proteinExistence type="predicted"/>
<gene>
    <name evidence="9" type="ORF">VJ786_06420</name>
</gene>
<feature type="domain" description="MacB-like periplasmic core" evidence="8">
    <location>
        <begin position="16"/>
        <end position="248"/>
    </location>
</feature>
<evidence type="ECO:0000313" key="10">
    <source>
        <dbReference type="Proteomes" id="UP001363035"/>
    </source>
</evidence>
<comment type="caution">
    <text evidence="9">The sequence shown here is derived from an EMBL/GenBank/DDBJ whole genome shotgun (WGS) entry which is preliminary data.</text>
</comment>
<dbReference type="Pfam" id="PF02687">
    <property type="entry name" value="FtsX"/>
    <property type="match status" value="2"/>
</dbReference>
<dbReference type="PANTHER" id="PTHR30572">
    <property type="entry name" value="MEMBRANE COMPONENT OF TRANSPORTER-RELATED"/>
    <property type="match status" value="1"/>
</dbReference>
<keyword evidence="5 6" id="KW-0472">Membrane</keyword>
<dbReference type="PANTHER" id="PTHR30572:SF18">
    <property type="entry name" value="ABC-TYPE MACROLIDE FAMILY EXPORT SYSTEM PERMEASE COMPONENT 2"/>
    <property type="match status" value="1"/>
</dbReference>
<organism evidence="9 10">
    <name type="scientific">Sphingobacterium tenebrionis</name>
    <dbReference type="NCBI Taxonomy" id="3111775"/>
    <lineage>
        <taxon>Bacteria</taxon>
        <taxon>Pseudomonadati</taxon>
        <taxon>Bacteroidota</taxon>
        <taxon>Sphingobacteriia</taxon>
        <taxon>Sphingobacteriales</taxon>
        <taxon>Sphingobacteriaceae</taxon>
        <taxon>Sphingobacterium</taxon>
    </lineage>
</organism>
<protein>
    <submittedName>
        <fullName evidence="9">FtsX-like permease family protein</fullName>
    </submittedName>
</protein>
<dbReference type="RefSeq" id="WP_099365894.1">
    <property type="nucleotide sequence ID" value="NZ_JAYLLN010000011.1"/>
</dbReference>
<evidence type="ECO:0000259" key="8">
    <source>
        <dbReference type="Pfam" id="PF12704"/>
    </source>
</evidence>
<feature type="transmembrane region" description="Helical" evidence="6">
    <location>
        <begin position="746"/>
        <end position="764"/>
    </location>
</feature>
<feature type="transmembrane region" description="Helical" evidence="6">
    <location>
        <begin position="390"/>
        <end position="409"/>
    </location>
</feature>
<feature type="transmembrane region" description="Helical" evidence="6">
    <location>
        <begin position="442"/>
        <end position="461"/>
    </location>
</feature>
<keyword evidence="10" id="KW-1185">Reference proteome</keyword>
<accession>A0ABU8I4V2</accession>
<dbReference type="Pfam" id="PF12704">
    <property type="entry name" value="MacB_PCD"/>
    <property type="match status" value="1"/>
</dbReference>
<dbReference type="InterPro" id="IPR050250">
    <property type="entry name" value="Macrolide_Exporter_MacB"/>
</dbReference>
<dbReference type="PROSITE" id="PS51257">
    <property type="entry name" value="PROKAR_LIPOPROTEIN"/>
    <property type="match status" value="1"/>
</dbReference>
<evidence type="ECO:0000256" key="4">
    <source>
        <dbReference type="ARBA" id="ARBA00022989"/>
    </source>
</evidence>
<reference evidence="9 10" key="1">
    <citation type="submission" date="2024-01" db="EMBL/GenBank/DDBJ databases">
        <title>Sphingobacterium tenebrionis sp. nov., a novel endophyte isolated from tenebrio molitor intestines.</title>
        <authorList>
            <person name="Zhang C."/>
        </authorList>
    </citation>
    <scope>NUCLEOTIDE SEQUENCE [LARGE SCALE GENOMIC DNA]</scope>
    <source>
        <strain evidence="9 10">PU5-4</strain>
    </source>
</reference>
<dbReference type="EMBL" id="JAYLLN010000011">
    <property type="protein sequence ID" value="MEI5984528.1"/>
    <property type="molecule type" value="Genomic_DNA"/>
</dbReference>
<keyword evidence="2" id="KW-1003">Cell membrane</keyword>
<sequence length="817" mass="92922">MFKNAIRQLIRNKLFSFLNILGLTIGISSCWVIYKYVSYELSFEKELPKKESIYRIISHFKAEGRDDLHSGVSRPIYFYLKANNFGLDEVVPVFRYFVETVTIPATNGQEKKQEEPTFDETATIETDKDYFNLIEYNWLEGNKETALTSPHQVVLTEKRAKHYFPKLSNAEILGKTIIYNDSLKKEVSGIVADLSYPTEFTGQEFILIRETERDKNLRTWTHTNGQHKLYVSAQSEGIVHQAVQKVQQFSDAKWIEIKNKELLDYNFTRTLITMPLLESHFSTAMMERDVPKTSKRIIYSLIGVGIFLLVLACINYINLSTAQLPQRHKEIGIRKTLGGSKRSFILQMMCETALVVLIAAFLSFFVSQLGIYLLGDLISESNKAYADPTLFVGIMGGLLIFTILFAGLYPSWMMGKVNPIDIFRSKNLLAVGKEKINLRKGLIIFQFIIAQIFIVGAIIIGQQLNYVVKKDFGFDKDAVILAQVSYKIYKSKNFQSKKHALLDEIRKVPGVTNVTFGSEPFSDNYASGEMRYYPADKSAPIARTVYTKTIDTAYLNFYKLELIAGSNLIPSDTTNGLLINETAVRAYGFKTPEEAIGKVIGQTNRMYPIVGVIKDFHSRDFYTPIEPTALVYDERDLQMYNIKLDNLKKSDWPNIIENIQQRWSKFFPSEEFSYKFYDELVLALYKKEQQLAKMTNISTGIAILISCLGLFGLATLSTFQRSKEIGIRKVLGASVSGIVGMLSKDFVKLILLAFVIASPIIYWACSKWLNDFVYRIEISWLPFLLGGMLAIFAAMLTIGYQAVKAARANPVDSLRDE</sequence>
<feature type="domain" description="ABC3 transporter permease C-terminal" evidence="7">
    <location>
        <begin position="698"/>
        <end position="810"/>
    </location>
</feature>
<dbReference type="Proteomes" id="UP001363035">
    <property type="component" value="Unassembled WGS sequence"/>
</dbReference>
<evidence type="ECO:0000256" key="6">
    <source>
        <dbReference type="SAM" id="Phobius"/>
    </source>
</evidence>
<evidence type="ECO:0000256" key="5">
    <source>
        <dbReference type="ARBA" id="ARBA00023136"/>
    </source>
</evidence>
<keyword evidence="3 6" id="KW-0812">Transmembrane</keyword>
<feature type="transmembrane region" description="Helical" evidence="6">
    <location>
        <begin position="12"/>
        <end position="34"/>
    </location>
</feature>
<feature type="transmembrane region" description="Helical" evidence="6">
    <location>
        <begin position="697"/>
        <end position="719"/>
    </location>
</feature>
<evidence type="ECO:0000256" key="3">
    <source>
        <dbReference type="ARBA" id="ARBA00022692"/>
    </source>
</evidence>
<evidence type="ECO:0000256" key="2">
    <source>
        <dbReference type="ARBA" id="ARBA00022475"/>
    </source>
</evidence>
<evidence type="ECO:0000313" key="9">
    <source>
        <dbReference type="EMBL" id="MEI5984528.1"/>
    </source>
</evidence>
<feature type="transmembrane region" description="Helical" evidence="6">
    <location>
        <begin position="780"/>
        <end position="800"/>
    </location>
</feature>
<dbReference type="InterPro" id="IPR025857">
    <property type="entry name" value="MacB_PCD"/>
</dbReference>
<evidence type="ECO:0000256" key="1">
    <source>
        <dbReference type="ARBA" id="ARBA00004651"/>
    </source>
</evidence>
<feature type="transmembrane region" description="Helical" evidence="6">
    <location>
        <begin position="344"/>
        <end position="370"/>
    </location>
</feature>
<comment type="subcellular location">
    <subcellularLocation>
        <location evidence="1">Cell membrane</location>
        <topology evidence="1">Multi-pass membrane protein</topology>
    </subcellularLocation>
</comment>